<dbReference type="RefSeq" id="XP_719381.1">
    <property type="nucleotide sequence ID" value="XM_714288.1"/>
</dbReference>
<dbReference type="InterPro" id="IPR026822">
    <property type="entry name" value="Spp2/MOS2_G-patch"/>
</dbReference>
<dbReference type="STRING" id="237561.A0A1D8PU82"/>
<keyword evidence="3" id="KW-0539">Nucleus</keyword>
<dbReference type="GO" id="GO:0005634">
    <property type="term" value="C:nucleus"/>
    <property type="evidence" value="ECO:0007669"/>
    <property type="project" value="UniProtKB-SubCell"/>
</dbReference>
<evidence type="ECO:0000256" key="4">
    <source>
        <dbReference type="SAM" id="MobiDB-lite"/>
    </source>
</evidence>
<reference evidence="7 8" key="2">
    <citation type="journal article" date="2007" name="Genome Biol.">
        <title>Assembly of the Candida albicans genome into sixteen supercontigs aligned on the eight chromosomes.</title>
        <authorList>
            <person name="van het Hoog M."/>
            <person name="Rast T.J."/>
            <person name="Martchenko M."/>
            <person name="Grindle S."/>
            <person name="Dignard D."/>
            <person name="Hogues H."/>
            <person name="Cuomo C."/>
            <person name="Berriman M."/>
            <person name="Scherer S."/>
            <person name="Magee B.B."/>
            <person name="Whiteway M."/>
            <person name="Chibana H."/>
            <person name="Nantel A."/>
            <person name="Magee P.T."/>
        </authorList>
    </citation>
    <scope>GENOME REANNOTATION</scope>
    <source>
        <strain evidence="8">SC5314 / ATCC MYA-2876</strain>
    </source>
</reference>
<reference evidence="7 8" key="3">
    <citation type="journal article" date="2013" name="Genome Biol.">
        <title>Assembly of a phased diploid Candida albicans genome facilitates allele-specific measurements and provides a simple model for repeat and indel structure.</title>
        <authorList>
            <person name="Muzzey D."/>
            <person name="Schwartz K."/>
            <person name="Weissman J.S."/>
            <person name="Sherlock G."/>
        </authorList>
    </citation>
    <scope>NUCLEOTIDE SEQUENCE [LARGE SCALE GENOMIC DNA]</scope>
    <source>
        <strain evidence="8">SC5314 / ATCC MYA-2876</strain>
    </source>
</reference>
<dbReference type="Proteomes" id="UP000000559">
    <property type="component" value="Chromosome R"/>
</dbReference>
<evidence type="ECO:0000313" key="7">
    <source>
        <dbReference type="EMBL" id="AOW31693.1"/>
    </source>
</evidence>
<accession>A0A1D8PU82</accession>
<sequence>MSGIKISLKKKNPKLKKLIVNNSQQTDESSEQQKKLITSYSTEDKTTHKDETKPIIVLKQPCKSMLQKEIEIDEKPILPYGVTTFEKVETTKQSMIKKIESEDSDDDSSDDRKIPIDEFGAAFLRGLGWQEEEEKNKDDSKSTNTQNLSHRKHGITLGIGAKPIDEEIIQDLNSTEKGIPIIKRRKLNHINK</sequence>
<dbReference type="EMBL" id="CP017630">
    <property type="protein sequence ID" value="AOW31693.1"/>
    <property type="molecule type" value="Genomic_DNA"/>
</dbReference>
<feature type="region of interest" description="Disordered" evidence="4">
    <location>
        <begin position="20"/>
        <end position="49"/>
    </location>
</feature>
<evidence type="ECO:0000256" key="3">
    <source>
        <dbReference type="ARBA" id="ARBA00023242"/>
    </source>
</evidence>
<dbReference type="eggNOG" id="ENOG502S8BR">
    <property type="taxonomic scope" value="Eukaryota"/>
</dbReference>
<evidence type="ECO:0000313" key="8">
    <source>
        <dbReference type="Proteomes" id="UP000000559"/>
    </source>
</evidence>
<dbReference type="GeneID" id="3638975"/>
<evidence type="ECO:0000256" key="1">
    <source>
        <dbReference type="ARBA" id="ARBA00004123"/>
    </source>
</evidence>
<evidence type="ECO:0000259" key="5">
    <source>
        <dbReference type="Pfam" id="PF12656"/>
    </source>
</evidence>
<comment type="similarity">
    <text evidence="2">Belongs to the SPP2 family.</text>
</comment>
<dbReference type="AlphaFoldDB" id="A0A1D8PU82"/>
<dbReference type="OrthoDB" id="5577072at2759"/>
<name>A0A1D8PU82_CANAL</name>
<dbReference type="VEuPathDB" id="FungiDB:CR_10430C_A"/>
<feature type="region of interest" description="Disordered" evidence="4">
    <location>
        <begin position="127"/>
        <end position="150"/>
    </location>
</feature>
<keyword evidence="8" id="KW-1185">Reference proteome</keyword>
<dbReference type="InParanoid" id="A0A1D8PU82"/>
<evidence type="ECO:0000313" key="6">
    <source>
        <dbReference type="CGD" id="CAL0000188698"/>
    </source>
</evidence>
<dbReference type="CGD" id="CAL0000188698">
    <property type="gene designation" value="orf19.7620"/>
</dbReference>
<dbReference type="KEGG" id="cal:CAALFM_CR10430CA"/>
<comment type="subcellular location">
    <subcellularLocation>
        <location evidence="1">Nucleus</location>
    </subcellularLocation>
</comment>
<proteinExistence type="inferred from homology"/>
<organism evidence="7 8">
    <name type="scientific">Candida albicans (strain SC5314 / ATCC MYA-2876)</name>
    <name type="common">Yeast</name>
    <dbReference type="NCBI Taxonomy" id="237561"/>
    <lineage>
        <taxon>Eukaryota</taxon>
        <taxon>Fungi</taxon>
        <taxon>Dikarya</taxon>
        <taxon>Ascomycota</taxon>
        <taxon>Saccharomycotina</taxon>
        <taxon>Pichiomycetes</taxon>
        <taxon>Debaryomycetaceae</taxon>
        <taxon>Candida/Lodderomyces clade</taxon>
        <taxon>Candida</taxon>
    </lineage>
</organism>
<gene>
    <name evidence="7" type="ordered locus">CAALFM_CR10430CA</name>
    <name evidence="6" type="ordered locus">orf19.7620</name>
</gene>
<protein>
    <recommendedName>
        <fullName evidence="5">Spp2/MOS2 G-patch domain-containing protein</fullName>
    </recommendedName>
</protein>
<dbReference type="OMA" id="KTERNDM"/>
<feature type="domain" description="Spp2/MOS2 G-patch" evidence="5">
    <location>
        <begin position="106"/>
        <end position="164"/>
    </location>
</feature>
<dbReference type="Pfam" id="PF12656">
    <property type="entry name" value="G-patch_2"/>
    <property type="match status" value="1"/>
</dbReference>
<reference evidence="7 8" key="1">
    <citation type="journal article" date="2004" name="Proc. Natl. Acad. Sci. U.S.A.">
        <title>The diploid genome sequence of Candida albicans.</title>
        <authorList>
            <person name="Jones T."/>
            <person name="Federspiel N.A."/>
            <person name="Chibana H."/>
            <person name="Dungan J."/>
            <person name="Kalman S."/>
            <person name="Magee B.B."/>
            <person name="Newport G."/>
            <person name="Thorstenson Y.R."/>
            <person name="Agabian N."/>
            <person name="Magee P.T."/>
            <person name="Davis R.W."/>
            <person name="Scherer S."/>
        </authorList>
    </citation>
    <scope>NUCLEOTIDE SEQUENCE [LARGE SCALE GENOMIC DNA]</scope>
    <source>
        <strain evidence="8">SC5314 / ATCC MYA-2876</strain>
    </source>
</reference>
<evidence type="ECO:0000256" key="2">
    <source>
        <dbReference type="ARBA" id="ARBA00008576"/>
    </source>
</evidence>